<dbReference type="EMBL" id="AF119898">
    <property type="protein sequence ID" value="AAF69652.1"/>
    <property type="molecule type" value="mRNA"/>
</dbReference>
<reference evidence="1" key="1">
    <citation type="submission" date="1999-01" db="EMBL/GenBank/DDBJ databases">
        <title>Functional prediction of the coding sequences of 79 new genes deduced by analysis of cDNA clones from human fetal liver.</title>
        <authorList>
            <person name="Zhang C."/>
            <person name="Yu Y."/>
            <person name="Zhang S."/>
            <person name="Wei H."/>
            <person name="Zhang Y."/>
            <person name="Zhou G."/>
            <person name="Bi J."/>
            <person name="Liu M."/>
            <person name="He F."/>
        </authorList>
    </citation>
    <scope>NUCLEOTIDE SEQUENCE</scope>
    <source>
        <tissue evidence="1">Liver</tissue>
    </source>
</reference>
<dbReference type="AlphaFoldDB" id="Q9P149"/>
<protein>
    <submittedName>
        <fullName evidence="1">PRO2792</fullName>
    </submittedName>
</protein>
<accession>Q9P149</accession>
<organism evidence="1">
    <name type="scientific">Homo sapiens</name>
    <name type="common">Human</name>
    <dbReference type="NCBI Taxonomy" id="9606"/>
    <lineage>
        <taxon>Eukaryota</taxon>
        <taxon>Metazoa</taxon>
        <taxon>Chordata</taxon>
        <taxon>Craniata</taxon>
        <taxon>Vertebrata</taxon>
        <taxon>Euteleostomi</taxon>
        <taxon>Mammalia</taxon>
        <taxon>Eutheria</taxon>
        <taxon>Euarchontoglires</taxon>
        <taxon>Primates</taxon>
        <taxon>Haplorrhini</taxon>
        <taxon>Catarrhini</taxon>
        <taxon>Hominidae</taxon>
        <taxon>Homo</taxon>
    </lineage>
</organism>
<proteinExistence type="evidence at transcript level"/>
<evidence type="ECO:0000313" key="1">
    <source>
        <dbReference type="EMBL" id="AAF69652.1"/>
    </source>
</evidence>
<sequence>MPPYPANSVFCKDKVSLCCQVGPDFLGSSAPFSASHSAGITGMSHYAQPVFCSLNKGRTVW</sequence>
<name>Q9P149_HUMAN</name>